<keyword evidence="1" id="KW-0812">Transmembrane</keyword>
<organism evidence="2 3">
    <name type="scientific">Candida albicans P78048</name>
    <dbReference type="NCBI Taxonomy" id="1094989"/>
    <lineage>
        <taxon>Eukaryota</taxon>
        <taxon>Fungi</taxon>
        <taxon>Dikarya</taxon>
        <taxon>Ascomycota</taxon>
        <taxon>Saccharomycotina</taxon>
        <taxon>Pichiomycetes</taxon>
        <taxon>Debaryomycetaceae</taxon>
        <taxon>Candida/Lodderomyces clade</taxon>
        <taxon>Candida</taxon>
    </lineage>
</organism>
<protein>
    <submittedName>
        <fullName evidence="2">Uncharacterized protein</fullName>
    </submittedName>
</protein>
<keyword evidence="1" id="KW-0472">Membrane</keyword>
<keyword evidence="1" id="KW-1133">Transmembrane helix</keyword>
<comment type="caution">
    <text evidence="2">The sequence shown here is derived from an EMBL/GenBank/DDBJ whole genome shotgun (WGS) entry which is preliminary data.</text>
</comment>
<dbReference type="Proteomes" id="UP000030161">
    <property type="component" value="Unassembled WGS sequence"/>
</dbReference>
<dbReference type="AlphaFoldDB" id="A0AB34PKL1"/>
<evidence type="ECO:0000256" key="1">
    <source>
        <dbReference type="SAM" id="Phobius"/>
    </source>
</evidence>
<reference evidence="2 3" key="1">
    <citation type="submission" date="2013-12" db="EMBL/GenBank/DDBJ databases">
        <title>The Genome Sequence of Candida albicans P78048.</title>
        <authorList>
            <consortium name="The Broad Institute Genome Sequencing Platform"/>
            <consortium name="The Broad Institute Genome Sequencing Center for Infectious Disease"/>
            <person name="Cuomo C."/>
            <person name="Bennett R."/>
            <person name="Hirakawa M."/>
            <person name="Noverr M."/>
            <person name="Mitchell A."/>
            <person name="Young S.K."/>
            <person name="Zeng Q."/>
            <person name="Gargeya S."/>
            <person name="Fitzgerald M."/>
            <person name="Abouelleil A."/>
            <person name="Alvarado L."/>
            <person name="Berlin A.M."/>
            <person name="Chapman S.B."/>
            <person name="Dewar J."/>
            <person name="Goldberg J."/>
            <person name="Griggs A."/>
            <person name="Gujja S."/>
            <person name="Hansen M."/>
            <person name="Howarth C."/>
            <person name="Imamovic A."/>
            <person name="Larimer J."/>
            <person name="McCowan C."/>
            <person name="Murphy C."/>
            <person name="Pearson M."/>
            <person name="Priest M."/>
            <person name="Roberts A."/>
            <person name="Saif S."/>
            <person name="Shea T."/>
            <person name="Sykes S."/>
            <person name="Wortman J."/>
            <person name="Nusbaum C."/>
            <person name="Birren B."/>
        </authorList>
    </citation>
    <scope>NUCLEOTIDE SEQUENCE [LARGE SCALE GENOMIC DNA]</scope>
    <source>
        <strain evidence="2 3">P78048</strain>
    </source>
</reference>
<dbReference type="EMBL" id="AJIX01000048">
    <property type="protein sequence ID" value="KGR03359.1"/>
    <property type="molecule type" value="Genomic_DNA"/>
</dbReference>
<feature type="transmembrane region" description="Helical" evidence="1">
    <location>
        <begin position="33"/>
        <end position="54"/>
    </location>
</feature>
<sequence length="165" mass="19471">MCVCVGFLSFFLFFLVDYFLLAILYIITLPQIVFFNFPFFFFLLGQLFVCFDFLCTPCSLSVTQYFFFTVRFRPFVAAPVGVLSSIFSFHSVSHSFWPDWANQASSQLIFQHQQIQFMNPPPLYTFSNISLPLFNYNYHYLLFLQSLNLGSIHNYLRPAFFMYSI</sequence>
<name>A0AB34PKL1_CANAX</name>
<evidence type="ECO:0000313" key="2">
    <source>
        <dbReference type="EMBL" id="KGR03359.1"/>
    </source>
</evidence>
<gene>
    <name evidence="2" type="ORF">MG3_05767</name>
</gene>
<evidence type="ECO:0000313" key="3">
    <source>
        <dbReference type="Proteomes" id="UP000030161"/>
    </source>
</evidence>
<accession>A0AB34PKL1</accession>
<proteinExistence type="predicted"/>
<feature type="transmembrane region" description="Helical" evidence="1">
    <location>
        <begin position="7"/>
        <end position="27"/>
    </location>
</feature>